<evidence type="ECO:0000313" key="2">
    <source>
        <dbReference type="EMBL" id="GLS17904.1"/>
    </source>
</evidence>
<organism evidence="2 3">
    <name type="scientific">Labrys miyagiensis</name>
    <dbReference type="NCBI Taxonomy" id="346912"/>
    <lineage>
        <taxon>Bacteria</taxon>
        <taxon>Pseudomonadati</taxon>
        <taxon>Pseudomonadota</taxon>
        <taxon>Alphaproteobacteria</taxon>
        <taxon>Hyphomicrobiales</taxon>
        <taxon>Xanthobacteraceae</taxon>
        <taxon>Labrys</taxon>
    </lineage>
</organism>
<dbReference type="SUPFAM" id="SSF53300">
    <property type="entry name" value="vWA-like"/>
    <property type="match status" value="1"/>
</dbReference>
<keyword evidence="3" id="KW-1185">Reference proteome</keyword>
<dbReference type="InterPro" id="IPR000157">
    <property type="entry name" value="TIR_dom"/>
</dbReference>
<evidence type="ECO:0000259" key="1">
    <source>
        <dbReference type="PROSITE" id="PS50234"/>
    </source>
</evidence>
<dbReference type="Proteomes" id="UP001156882">
    <property type="component" value="Unassembled WGS sequence"/>
</dbReference>
<dbReference type="InterPro" id="IPR036465">
    <property type="entry name" value="vWFA_dom_sf"/>
</dbReference>
<name>A0ABQ6CCJ6_9HYPH</name>
<gene>
    <name evidence="2" type="ORF">GCM10007874_09200</name>
</gene>
<dbReference type="EMBL" id="BSPC01000007">
    <property type="protein sequence ID" value="GLS17904.1"/>
    <property type="molecule type" value="Genomic_DNA"/>
</dbReference>
<dbReference type="SUPFAM" id="SSF52200">
    <property type="entry name" value="Toll/Interleukin receptor TIR domain"/>
    <property type="match status" value="1"/>
</dbReference>
<dbReference type="PROSITE" id="PS50234">
    <property type="entry name" value="VWFA"/>
    <property type="match status" value="1"/>
</dbReference>
<accession>A0ABQ6CCJ6</accession>
<dbReference type="SMART" id="SM00327">
    <property type="entry name" value="VWA"/>
    <property type="match status" value="1"/>
</dbReference>
<dbReference type="RefSeq" id="WP_284310737.1">
    <property type="nucleotide sequence ID" value="NZ_BSPC01000007.1"/>
</dbReference>
<dbReference type="Pfam" id="PF13519">
    <property type="entry name" value="VWA_2"/>
    <property type="match status" value="1"/>
</dbReference>
<evidence type="ECO:0000313" key="3">
    <source>
        <dbReference type="Proteomes" id="UP001156882"/>
    </source>
</evidence>
<dbReference type="Gene3D" id="3.40.50.410">
    <property type="entry name" value="von Willebrand factor, type A domain"/>
    <property type="match status" value="1"/>
</dbReference>
<dbReference type="InterPro" id="IPR002035">
    <property type="entry name" value="VWF_A"/>
</dbReference>
<dbReference type="CDD" id="cd00198">
    <property type="entry name" value="vWFA"/>
    <property type="match status" value="1"/>
</dbReference>
<sequence length="1108" mass="118811">MWLILLDISGSMADPFSGTIITGGRQRTTQAKTKIEAAREALLLHLESLGRATQVTILAFTTTAEPIFEGASTDIAAIRAALAGVEPKGGTDIAAALRAAKTRLDAHPADLLARILLISDGLSDATEAAEAAAELQRGRIPIDAILIDTAEAGIDLIRRVVGASGSVTSVTSEPGMKAALESVGNDFAAELAATETALQNLQKAVAQSAPTPTKDDVGFTLASPGELAQDAWASLLVFMHLASLTDQVRGDALSTGRLKGADVLSAPVASTRLSRGTDVVLTPKIPGFDVNPRFVPTTWLEDISKSEFRIRPTNAPPGPVVGEVEVTVQGLAIARIPLSIQVRSPKEPRPSDSQPTLNSASAFRTVFASYARTDLPVVEACAKVYRGLGIYVIVDKQELLAGEAWRSAIKLLIAKSDAFQLFWSPASSVSDNVKDEIVDGLAIQSNRGVGFIRPTYWQEPPPTLPANLSHLNFAFLDLKGLGASPAQVLPPPRGRDIPLEGASPIPVTVLPLMPDSSATANREIAADTAFAVRFIEQTLGVRYYPVPTLLVDRFTVRAVRKTETVDLGPYEQARQGTLHDLAELLQVVCLDLHVGRFWKDADWEIAKAAATATAQHAGVSATAFEQLRYWCEFDPASWLLPPWRDHPAGLADCATVRDAAARVVASALKETGDGADLQIGRYELDKVWPAWRDRLEPLGLTLAGHSYATTISGSRAAFRQGLGLLWADMEPALVACKDRFGERPALPEGFDASLRLADALCDGLLMKSKGEPSHGLGFVRGEVEPEGGWRAAHGILLAAGLPGLRPAQPFIEFADAYFGAVARILHARAREIGAGPFTSGYALDLEIWERLVPTGVTAGLETVAAPSYGQDQTPKVYRVGPVSAFAQAVERAWAQARALLTSAQHRKSSTLAVVDAPTYGIFAPARASEVDAHLFDKARNWAVPLGLVLPGTARVLLCSDALDDFRAAVETERAAPNLARLFLRSILVHEHFHAYAATSPTEDGHPPAGPGFEQVWQDAIPVNEALATWMQVHLARDLPDLSAKVWDYINFGEYPTWPYAGAAVIEQVYARKGLDAVRSLVDLLRSDPPAAVTWMQREIANAPHRPII</sequence>
<protein>
    <recommendedName>
        <fullName evidence="1">VWFA domain-containing protein</fullName>
    </recommendedName>
</protein>
<feature type="domain" description="VWFA" evidence="1">
    <location>
        <begin position="1"/>
        <end position="191"/>
    </location>
</feature>
<dbReference type="Gene3D" id="3.40.50.10140">
    <property type="entry name" value="Toll/interleukin-1 receptor homology (TIR) domain"/>
    <property type="match status" value="1"/>
</dbReference>
<reference evidence="3" key="1">
    <citation type="journal article" date="2019" name="Int. J. Syst. Evol. Microbiol.">
        <title>The Global Catalogue of Microorganisms (GCM) 10K type strain sequencing project: providing services to taxonomists for standard genome sequencing and annotation.</title>
        <authorList>
            <consortium name="The Broad Institute Genomics Platform"/>
            <consortium name="The Broad Institute Genome Sequencing Center for Infectious Disease"/>
            <person name="Wu L."/>
            <person name="Ma J."/>
        </authorList>
    </citation>
    <scope>NUCLEOTIDE SEQUENCE [LARGE SCALE GENOMIC DNA]</scope>
    <source>
        <strain evidence="3">NBRC 101365</strain>
    </source>
</reference>
<comment type="caution">
    <text evidence="2">The sequence shown here is derived from an EMBL/GenBank/DDBJ whole genome shotgun (WGS) entry which is preliminary data.</text>
</comment>
<proteinExistence type="predicted"/>
<dbReference type="Pfam" id="PF13676">
    <property type="entry name" value="TIR_2"/>
    <property type="match status" value="1"/>
</dbReference>
<dbReference type="InterPro" id="IPR035897">
    <property type="entry name" value="Toll_tir_struct_dom_sf"/>
</dbReference>